<proteinExistence type="inferred from homology"/>
<protein>
    <submittedName>
        <fullName evidence="4">HS12A-like protein</fullName>
    </submittedName>
</protein>
<feature type="non-terminal residue" evidence="4">
    <location>
        <position position="539"/>
    </location>
</feature>
<dbReference type="SUPFAM" id="SSF53067">
    <property type="entry name" value="Actin-like ATPase domain"/>
    <property type="match status" value="2"/>
</dbReference>
<reference evidence="4" key="1">
    <citation type="submission" date="2022-11" db="EMBL/GenBank/DDBJ databases">
        <title>Centuries of genome instability and evolution in soft-shell clam transmissible cancer (bioRxiv).</title>
        <authorList>
            <person name="Hart S.F.M."/>
            <person name="Yonemitsu M.A."/>
            <person name="Giersch R.M."/>
            <person name="Beal B.F."/>
            <person name="Arriagada G."/>
            <person name="Davis B.W."/>
            <person name="Ostrander E.A."/>
            <person name="Goff S.P."/>
            <person name="Metzger M.J."/>
        </authorList>
    </citation>
    <scope>NUCLEOTIDE SEQUENCE</scope>
    <source>
        <strain evidence="4">MELC-2E11</strain>
        <tissue evidence="4">Siphon/mantle</tissue>
    </source>
</reference>
<comment type="similarity">
    <text evidence="1">Belongs to the heat shock protein 70 family.</text>
</comment>
<keyword evidence="3" id="KW-0067">ATP-binding</keyword>
<evidence type="ECO:0000256" key="1">
    <source>
        <dbReference type="ARBA" id="ARBA00007381"/>
    </source>
</evidence>
<dbReference type="Gene3D" id="3.30.420.40">
    <property type="match status" value="2"/>
</dbReference>
<evidence type="ECO:0000313" key="4">
    <source>
        <dbReference type="EMBL" id="WAR14046.1"/>
    </source>
</evidence>
<evidence type="ECO:0000256" key="3">
    <source>
        <dbReference type="ARBA" id="ARBA00022840"/>
    </source>
</evidence>
<dbReference type="CDD" id="cd10229">
    <property type="entry name" value="ASKHA_NBD_HSP70_HSPA12"/>
    <property type="match status" value="1"/>
</dbReference>
<organism evidence="4 5">
    <name type="scientific">Mya arenaria</name>
    <name type="common">Soft-shell clam</name>
    <dbReference type="NCBI Taxonomy" id="6604"/>
    <lineage>
        <taxon>Eukaryota</taxon>
        <taxon>Metazoa</taxon>
        <taxon>Spiralia</taxon>
        <taxon>Lophotrochozoa</taxon>
        <taxon>Mollusca</taxon>
        <taxon>Bivalvia</taxon>
        <taxon>Autobranchia</taxon>
        <taxon>Heteroconchia</taxon>
        <taxon>Euheterodonta</taxon>
        <taxon>Imparidentia</taxon>
        <taxon>Neoheterodontei</taxon>
        <taxon>Myida</taxon>
        <taxon>Myoidea</taxon>
        <taxon>Myidae</taxon>
        <taxon>Mya</taxon>
    </lineage>
</organism>
<dbReference type="PANTHER" id="PTHR14187">
    <property type="entry name" value="ALPHA KINASE/ELONGATION FACTOR 2 KINASE"/>
    <property type="match status" value="1"/>
</dbReference>
<keyword evidence="2" id="KW-0547">Nucleotide-binding</keyword>
<keyword evidence="5" id="KW-1185">Reference proteome</keyword>
<evidence type="ECO:0000256" key="2">
    <source>
        <dbReference type="ARBA" id="ARBA00022741"/>
    </source>
</evidence>
<gene>
    <name evidence="4" type="ORF">MAR_004151</name>
</gene>
<dbReference type="InterPro" id="IPR043129">
    <property type="entry name" value="ATPase_NBD"/>
</dbReference>
<dbReference type="Pfam" id="PF00012">
    <property type="entry name" value="HSP70"/>
    <property type="match status" value="1"/>
</dbReference>
<dbReference type="EMBL" id="CP111020">
    <property type="protein sequence ID" value="WAR14046.1"/>
    <property type="molecule type" value="Genomic_DNA"/>
</dbReference>
<sequence>MISIDQTVVTDITFGLGYVLLKGGRPTCVLIKPDGITLEAFGYEAETIYADLAAKNEHKKWYYFRRFKMKLFDKETLTMSLEIEDEDGNRLKASKVFALSIRYLKEDLIKTTSDKLSGDITENDIHWVITVPAIWSEPAKKFMRETAREAGIPFGQLSICLEPEAASIYCRHLPMERSSDTSVSTFKPGTKYLVLDAGGGTVDITVHKITQEGKLKELLQASGGEWGGTKIDDAFLELFNKIAGADIIERLKKENMDDYLELVRNFEVKKRDIIDKAGITVIRIPISVMEIAEEMTGKTFKHLLQDSSYKESIHQDRDKLKFDISVLVTLFSSTIKGIISHVQTLLQSMDQDCQAILMVGGFSHSKLLQERVKTAFHKHILIVPPNAGLAVLKGAVAYGHNKRAIVSRIARYTFGLETYIKFDPKKHPVERKFLGEDNKPFFRGVFSELVRKGETVEAEKGSEPKCFDPPRSSTHFICKLFFSTENSPEFVDDEGCNIVGEFDVHCVDKFGKLGGAIISLLFGGTEIEARAVLESSLEE</sequence>
<name>A0ABY7EZG1_MYAAR</name>
<dbReference type="PANTHER" id="PTHR14187:SF5">
    <property type="entry name" value="HEAT SHOCK 70 KDA PROTEIN 12A"/>
    <property type="match status" value="1"/>
</dbReference>
<accession>A0ABY7EZG1</accession>
<dbReference type="InterPro" id="IPR013126">
    <property type="entry name" value="Hsp_70_fam"/>
</dbReference>
<dbReference type="Proteomes" id="UP001164746">
    <property type="component" value="Chromosome 9"/>
</dbReference>
<evidence type="ECO:0000313" key="5">
    <source>
        <dbReference type="Proteomes" id="UP001164746"/>
    </source>
</evidence>